<dbReference type="GO" id="GO:0030956">
    <property type="term" value="C:glutamyl-tRNA(Gln) amidotransferase complex"/>
    <property type="evidence" value="ECO:0007669"/>
    <property type="project" value="UniProtKB-UniRule"/>
</dbReference>
<dbReference type="InterPro" id="IPR018027">
    <property type="entry name" value="Asn/Gln_amidotransferase"/>
</dbReference>
<reference evidence="10 11" key="1">
    <citation type="submission" date="2017-10" db="EMBL/GenBank/DDBJ databases">
        <title>Comparative genomics in systemic dimorphic fungi from Ajellomycetaceae.</title>
        <authorList>
            <person name="Munoz J.F."/>
            <person name="Mcewen J.G."/>
            <person name="Clay O.K."/>
            <person name="Cuomo C.A."/>
        </authorList>
    </citation>
    <scope>NUCLEOTIDE SEQUENCE [LARGE SCALE GENOMIC DNA]</scope>
    <source>
        <strain evidence="10 11">UAMH5409</strain>
    </source>
</reference>
<proteinExistence type="inferred from homology"/>
<evidence type="ECO:0000256" key="7">
    <source>
        <dbReference type="HAMAP-Rule" id="MF_03147"/>
    </source>
</evidence>
<dbReference type="InterPro" id="IPR017959">
    <property type="entry name" value="Asn/Gln-tRNA_amidoTrfase_suB/E"/>
</dbReference>
<keyword evidence="7" id="KW-0496">Mitochondrion</keyword>
<dbReference type="OrthoDB" id="1722066at2759"/>
<evidence type="ECO:0000259" key="9">
    <source>
        <dbReference type="SMART" id="SM00845"/>
    </source>
</evidence>
<feature type="domain" description="Asn/Gln amidotransferase" evidence="9">
    <location>
        <begin position="438"/>
        <end position="606"/>
    </location>
</feature>
<dbReference type="InterPro" id="IPR014746">
    <property type="entry name" value="Gln_synth/guanido_kin_cat_dom"/>
</dbReference>
<evidence type="ECO:0000256" key="3">
    <source>
        <dbReference type="ARBA" id="ARBA00022741"/>
    </source>
</evidence>
<keyword evidence="5 7" id="KW-0648">Protein biosynthesis</keyword>
<feature type="compositionally biased region" description="Polar residues" evidence="8">
    <location>
        <begin position="45"/>
        <end position="67"/>
    </location>
</feature>
<organism evidence="10 11">
    <name type="scientific">Helicocarpus griseus UAMH5409</name>
    <dbReference type="NCBI Taxonomy" id="1447875"/>
    <lineage>
        <taxon>Eukaryota</taxon>
        <taxon>Fungi</taxon>
        <taxon>Dikarya</taxon>
        <taxon>Ascomycota</taxon>
        <taxon>Pezizomycotina</taxon>
        <taxon>Eurotiomycetes</taxon>
        <taxon>Eurotiomycetidae</taxon>
        <taxon>Onygenales</taxon>
        <taxon>Ajellomycetaceae</taxon>
        <taxon>Helicocarpus</taxon>
    </lineage>
</organism>
<dbReference type="Pfam" id="PF02934">
    <property type="entry name" value="GatB_N"/>
    <property type="match status" value="1"/>
</dbReference>
<dbReference type="STRING" id="1447875.A0A2B7Y938"/>
<dbReference type="GO" id="GO:0070681">
    <property type="term" value="P:glutaminyl-tRNAGln biosynthesis via transamidation"/>
    <property type="evidence" value="ECO:0007669"/>
    <property type="project" value="UniProtKB-UniRule"/>
</dbReference>
<dbReference type="GO" id="GO:0032543">
    <property type="term" value="P:mitochondrial translation"/>
    <property type="evidence" value="ECO:0007669"/>
    <property type="project" value="UniProtKB-UniRule"/>
</dbReference>
<sequence length="610" mass="67533">MHMIRQSLSRRAAFPCYRAAAHSAREFADSLYPPSSGRTSDRRNWSSSSQCYNSTDIRHSSASSTPPNVHWRKQVKQDKKEKRAEKKKKVGPPPEYELTVGIEVHAQLDTDTKLFSRASAAIDDAPNSNVALFDIAFPGSQPVFQQATLIPALRAAIAFDCDIQRTSYFDRKHYFYQDQPAGYQLTQYYEPYAKNGRVLLQKHDGIAKEDGDGVVVGIKQIQLEQDTAKSQELPPSTQLLDFNRVSRPLIEIITQPHIHTPAAAAACVRKIQAILQSVGAVTTGMEMGGLRADVNVSVRKLSDAGAHRYDGIEGLGQRTEIKNLSSIKAVEDAVTAERDRQIAVLKAGGTIEGETRGWTIGGTQTRKLRAKEGEVDYRYMPDPDLGPVIIGEHAIADTQSKLPQLPDSVLLELHGPDYGLSMDDAQALVALDDGERLEYYYQAVDALLTIEAETGGQPEAQKPSGSGKLMGNWVLHELGGLLTKSESPWDSERVPARSLAEIVHLLKHKKITNTTARSLLAIVFDGDKRPIAQIVKDENLLLQTLSREEYVALAEEIIRQNPETVSHIREKGQMNKIGWLVGQMLQIGDNNRVEPPKAKEILTELVLNEK</sequence>
<dbReference type="GO" id="GO:0005524">
    <property type="term" value="F:ATP binding"/>
    <property type="evidence" value="ECO:0007669"/>
    <property type="project" value="UniProtKB-KW"/>
</dbReference>
<comment type="catalytic activity">
    <reaction evidence="6 7">
        <text>L-glutamyl-tRNA(Gln) + L-glutamine + ATP + H2O = L-glutaminyl-tRNA(Gln) + L-glutamate + ADP + phosphate + H(+)</text>
        <dbReference type="Rhea" id="RHEA:17521"/>
        <dbReference type="Rhea" id="RHEA-COMP:9681"/>
        <dbReference type="Rhea" id="RHEA-COMP:9684"/>
        <dbReference type="ChEBI" id="CHEBI:15377"/>
        <dbReference type="ChEBI" id="CHEBI:15378"/>
        <dbReference type="ChEBI" id="CHEBI:29985"/>
        <dbReference type="ChEBI" id="CHEBI:30616"/>
        <dbReference type="ChEBI" id="CHEBI:43474"/>
        <dbReference type="ChEBI" id="CHEBI:58359"/>
        <dbReference type="ChEBI" id="CHEBI:78520"/>
        <dbReference type="ChEBI" id="CHEBI:78521"/>
        <dbReference type="ChEBI" id="CHEBI:456216"/>
    </reaction>
</comment>
<comment type="subcellular location">
    <subcellularLocation>
        <location evidence="7">Mitochondrion</location>
    </subcellularLocation>
</comment>
<dbReference type="SUPFAM" id="SSF89095">
    <property type="entry name" value="GatB/YqeY motif"/>
    <property type="match status" value="1"/>
</dbReference>
<accession>A0A2B7Y938</accession>
<dbReference type="PANTHER" id="PTHR11659">
    <property type="entry name" value="GLUTAMYL-TRNA GLN AMIDOTRANSFERASE SUBUNIT B MITOCHONDRIAL AND PROKARYOTIC PET112-RELATED"/>
    <property type="match status" value="1"/>
</dbReference>
<comment type="similarity">
    <text evidence="1 7">Belongs to the GatB/GatE family. GatB subfamily.</text>
</comment>
<dbReference type="EMBL" id="PDNB01000006">
    <property type="protein sequence ID" value="PGH18026.1"/>
    <property type="molecule type" value="Genomic_DNA"/>
</dbReference>
<dbReference type="SMART" id="SM00845">
    <property type="entry name" value="GatB_Yqey"/>
    <property type="match status" value="1"/>
</dbReference>
<dbReference type="Proteomes" id="UP000223968">
    <property type="component" value="Unassembled WGS sequence"/>
</dbReference>
<name>A0A2B7Y938_9EURO</name>
<keyword evidence="3 7" id="KW-0547">Nucleotide-binding</keyword>
<dbReference type="InterPro" id="IPR004413">
    <property type="entry name" value="GatB"/>
</dbReference>
<dbReference type="InterPro" id="IPR006075">
    <property type="entry name" value="Asn/Gln-tRNA_Trfase_suB/E_cat"/>
</dbReference>
<feature type="compositionally biased region" description="Basic and acidic residues" evidence="8">
    <location>
        <begin position="75"/>
        <end position="84"/>
    </location>
</feature>
<keyword evidence="11" id="KW-1185">Reference proteome</keyword>
<comment type="caution">
    <text evidence="10">The sequence shown here is derived from an EMBL/GenBank/DDBJ whole genome shotgun (WGS) entry which is preliminary data.</text>
</comment>
<evidence type="ECO:0000313" key="10">
    <source>
        <dbReference type="EMBL" id="PGH18026.1"/>
    </source>
</evidence>
<feature type="region of interest" description="Disordered" evidence="8">
    <location>
        <begin position="29"/>
        <end position="95"/>
    </location>
</feature>
<evidence type="ECO:0000256" key="2">
    <source>
        <dbReference type="ARBA" id="ARBA00022598"/>
    </source>
</evidence>
<dbReference type="GO" id="GO:0005739">
    <property type="term" value="C:mitochondrion"/>
    <property type="evidence" value="ECO:0007669"/>
    <property type="project" value="UniProtKB-SubCell"/>
</dbReference>
<evidence type="ECO:0000256" key="1">
    <source>
        <dbReference type="ARBA" id="ARBA00005306"/>
    </source>
</evidence>
<dbReference type="PROSITE" id="PS01234">
    <property type="entry name" value="GATB"/>
    <property type="match status" value="1"/>
</dbReference>
<dbReference type="GO" id="GO:0050567">
    <property type="term" value="F:glutaminyl-tRNA synthase (glutamine-hydrolyzing) activity"/>
    <property type="evidence" value="ECO:0007669"/>
    <property type="project" value="UniProtKB-UniRule"/>
</dbReference>
<protein>
    <recommendedName>
        <fullName evidence="7">Glutamyl-tRNA(Gln) amidotransferase subunit B, mitochondrial</fullName>
        <shortName evidence="7">Glu-AdT subunit B</shortName>
        <ecNumber evidence="7">6.3.5.-</ecNumber>
    </recommendedName>
</protein>
<dbReference type="GO" id="GO:0016740">
    <property type="term" value="F:transferase activity"/>
    <property type="evidence" value="ECO:0007669"/>
    <property type="project" value="UniProtKB-KW"/>
</dbReference>
<comment type="subunit">
    <text evidence="7">Subunit of the heterotrimeric GatCAB amidotransferase (AdT) complex, composed of A, B and C subunits.</text>
</comment>
<evidence type="ECO:0000256" key="5">
    <source>
        <dbReference type="ARBA" id="ARBA00022917"/>
    </source>
</evidence>
<dbReference type="InterPro" id="IPR003789">
    <property type="entry name" value="Asn/Gln_tRNA_amidoTrase-B-like"/>
</dbReference>
<dbReference type="NCBIfam" id="NF004012">
    <property type="entry name" value="PRK05477.1-2"/>
    <property type="match status" value="1"/>
</dbReference>
<comment type="function">
    <text evidence="7">Allows the formation of correctly charged Gln-tRNA(Gln) through the transamidation of misacylated Glu-tRNA(Gln) in the mitochondria. The reaction takes place in the presence of glutamine and ATP through an activated gamma-phospho-Glu-tRNA(Gln).</text>
</comment>
<dbReference type="HAMAP" id="MF_00121">
    <property type="entry name" value="GatB"/>
    <property type="match status" value="1"/>
</dbReference>
<dbReference type="AlphaFoldDB" id="A0A2B7Y938"/>
<dbReference type="SUPFAM" id="SSF55931">
    <property type="entry name" value="Glutamine synthetase/guanido kinase"/>
    <property type="match status" value="1"/>
</dbReference>
<evidence type="ECO:0000256" key="4">
    <source>
        <dbReference type="ARBA" id="ARBA00022840"/>
    </source>
</evidence>
<keyword evidence="2 7" id="KW-0436">Ligase</keyword>
<dbReference type="NCBIfam" id="TIGR00133">
    <property type="entry name" value="gatB"/>
    <property type="match status" value="1"/>
</dbReference>
<dbReference type="Pfam" id="PF02637">
    <property type="entry name" value="GatB_Yqey"/>
    <property type="match status" value="1"/>
</dbReference>
<dbReference type="PANTHER" id="PTHR11659:SF0">
    <property type="entry name" value="GLUTAMYL-TRNA(GLN) AMIDOTRANSFERASE SUBUNIT B, MITOCHONDRIAL"/>
    <property type="match status" value="1"/>
</dbReference>
<dbReference type="InterPro" id="IPR017958">
    <property type="entry name" value="Gln-tRNA_amidoTrfase_suB_CS"/>
</dbReference>
<keyword evidence="4 7" id="KW-0067">ATP-binding</keyword>
<evidence type="ECO:0000313" key="11">
    <source>
        <dbReference type="Proteomes" id="UP000223968"/>
    </source>
</evidence>
<evidence type="ECO:0000256" key="8">
    <source>
        <dbReference type="SAM" id="MobiDB-lite"/>
    </source>
</evidence>
<evidence type="ECO:0000256" key="6">
    <source>
        <dbReference type="ARBA" id="ARBA00047913"/>
    </source>
</evidence>
<dbReference type="EC" id="6.3.5.-" evidence="7"/>
<keyword evidence="10" id="KW-0808">Transferase</keyword>
<gene>
    <name evidence="10" type="ORF">AJ79_00652</name>
</gene>